<evidence type="ECO:0000313" key="3">
    <source>
        <dbReference type="Proteomes" id="UP000886860"/>
    </source>
</evidence>
<dbReference type="PANTHER" id="PTHR21310">
    <property type="entry name" value="AMINOGLYCOSIDE PHOSPHOTRANSFERASE-RELATED-RELATED"/>
    <property type="match status" value="1"/>
</dbReference>
<evidence type="ECO:0000313" key="2">
    <source>
        <dbReference type="EMBL" id="HIT41422.1"/>
    </source>
</evidence>
<name>A0A9D1GJ26_9FIRM</name>
<proteinExistence type="predicted"/>
<organism evidence="2 3">
    <name type="scientific">Candidatus Caccovicinus merdipullorum</name>
    <dbReference type="NCBI Taxonomy" id="2840724"/>
    <lineage>
        <taxon>Bacteria</taxon>
        <taxon>Bacillati</taxon>
        <taxon>Bacillota</taxon>
        <taxon>Clostridia</taxon>
        <taxon>Eubacteriales</taxon>
        <taxon>Candidatus Caccovicinus</taxon>
    </lineage>
</organism>
<dbReference type="Pfam" id="PF01636">
    <property type="entry name" value="APH"/>
    <property type="match status" value="1"/>
</dbReference>
<accession>A0A9D1GJ26</accession>
<dbReference type="SUPFAM" id="SSF56112">
    <property type="entry name" value="Protein kinase-like (PK-like)"/>
    <property type="match status" value="1"/>
</dbReference>
<dbReference type="InterPro" id="IPR051678">
    <property type="entry name" value="AGP_Transferase"/>
</dbReference>
<reference evidence="2" key="2">
    <citation type="journal article" date="2021" name="PeerJ">
        <title>Extensive microbial diversity within the chicken gut microbiome revealed by metagenomics and culture.</title>
        <authorList>
            <person name="Gilroy R."/>
            <person name="Ravi A."/>
            <person name="Getino M."/>
            <person name="Pursley I."/>
            <person name="Horton D.L."/>
            <person name="Alikhan N.F."/>
            <person name="Baker D."/>
            <person name="Gharbi K."/>
            <person name="Hall N."/>
            <person name="Watson M."/>
            <person name="Adriaenssens E.M."/>
            <person name="Foster-Nyarko E."/>
            <person name="Jarju S."/>
            <person name="Secka A."/>
            <person name="Antonio M."/>
            <person name="Oren A."/>
            <person name="Chaudhuri R.R."/>
            <person name="La Ragione R."/>
            <person name="Hildebrand F."/>
            <person name="Pallen M.J."/>
        </authorList>
    </citation>
    <scope>NUCLEOTIDE SEQUENCE</scope>
    <source>
        <strain evidence="2">CHK123-3438</strain>
    </source>
</reference>
<dbReference type="Gene3D" id="3.90.1200.10">
    <property type="match status" value="1"/>
</dbReference>
<comment type="caution">
    <text evidence="2">The sequence shown here is derived from an EMBL/GenBank/DDBJ whole genome shotgun (WGS) entry which is preliminary data.</text>
</comment>
<dbReference type="Proteomes" id="UP000886860">
    <property type="component" value="Unassembled WGS sequence"/>
</dbReference>
<dbReference type="AlphaFoldDB" id="A0A9D1GJ26"/>
<dbReference type="InterPro" id="IPR002575">
    <property type="entry name" value="Aminoglycoside_PTrfase"/>
</dbReference>
<feature type="domain" description="Aminoglycoside phosphotransferase" evidence="1">
    <location>
        <begin position="22"/>
        <end position="198"/>
    </location>
</feature>
<dbReference type="EMBL" id="DVKS01000079">
    <property type="protein sequence ID" value="HIT41422.1"/>
    <property type="molecule type" value="Genomic_DNA"/>
</dbReference>
<sequence length="252" mass="29507">MEATNKEVIFTRPHKTIYATEDKIIKVFDNRYTKADVLNEARNEALVELNTDLNIPSLVSVEETPEGWCLVRDKVEGKTLQQMMDEEPEKLETYMEMFVDLQLKVHSQKVNTIKRLRHKLMDQINSLKDLDATARYELATRLESMPKHTKLCHGDFNPTNVIVDKYNKMWIIDWAHAAQGNASADAAMTYLLFSLEDHNRAELYMKLFCEKSDTARQYVNRWLPIVAAAQLTKKKEKEKEFLMKWIDVVEYE</sequence>
<gene>
    <name evidence="2" type="ORF">IAB60_04840</name>
</gene>
<evidence type="ECO:0000259" key="1">
    <source>
        <dbReference type="Pfam" id="PF01636"/>
    </source>
</evidence>
<reference evidence="2" key="1">
    <citation type="submission" date="2020-10" db="EMBL/GenBank/DDBJ databases">
        <authorList>
            <person name="Gilroy R."/>
        </authorList>
    </citation>
    <scope>NUCLEOTIDE SEQUENCE</scope>
    <source>
        <strain evidence="2">CHK123-3438</strain>
    </source>
</reference>
<dbReference type="InterPro" id="IPR011009">
    <property type="entry name" value="Kinase-like_dom_sf"/>
</dbReference>
<protein>
    <submittedName>
        <fullName evidence="2">Phosphotransferase</fullName>
    </submittedName>
</protein>